<evidence type="ECO:0000313" key="4">
    <source>
        <dbReference type="Proteomes" id="UP001596087"/>
    </source>
</evidence>
<feature type="chain" id="PRO_5047264602" evidence="2">
    <location>
        <begin position="22"/>
        <end position="144"/>
    </location>
</feature>
<dbReference type="EMBL" id="JBHSKD010000030">
    <property type="protein sequence ID" value="MFC5179671.1"/>
    <property type="molecule type" value="Genomic_DNA"/>
</dbReference>
<comment type="caution">
    <text evidence="3">The sequence shown here is derived from an EMBL/GenBank/DDBJ whole genome shotgun (WGS) entry which is preliminary data.</text>
</comment>
<evidence type="ECO:0000256" key="2">
    <source>
        <dbReference type="SAM" id="SignalP"/>
    </source>
</evidence>
<protein>
    <submittedName>
        <fullName evidence="3">Uncharacterized protein</fullName>
    </submittedName>
</protein>
<evidence type="ECO:0000313" key="3">
    <source>
        <dbReference type="EMBL" id="MFC5179671.1"/>
    </source>
</evidence>
<evidence type="ECO:0000256" key="1">
    <source>
        <dbReference type="SAM" id="MobiDB-lite"/>
    </source>
</evidence>
<dbReference type="RefSeq" id="WP_378593996.1">
    <property type="nucleotide sequence ID" value="NZ_JBHSKD010000030.1"/>
</dbReference>
<accession>A0ABW0BRG4</accession>
<proteinExistence type="predicted"/>
<dbReference type="Proteomes" id="UP001596087">
    <property type="component" value="Unassembled WGS sequence"/>
</dbReference>
<feature type="region of interest" description="Disordered" evidence="1">
    <location>
        <begin position="88"/>
        <end position="107"/>
    </location>
</feature>
<sequence>MSRTHLAALLAAALMPLTACSSDQEQYCDAVEEHQTELSDVAAQGGPGALLEALPVYRDLRDRAPDDIRDEWDQVISSLEALQQALDDAGVQPDDYDPKDTSVPRDDRDAIAAAADEVGSAETARALAGVEQQARDVCHTPLSL</sequence>
<keyword evidence="4" id="KW-1185">Reference proteome</keyword>
<keyword evidence="2" id="KW-0732">Signal</keyword>
<reference evidence="4" key="1">
    <citation type="journal article" date="2019" name="Int. J. Syst. Evol. Microbiol.">
        <title>The Global Catalogue of Microorganisms (GCM) 10K type strain sequencing project: providing services to taxonomists for standard genome sequencing and annotation.</title>
        <authorList>
            <consortium name="The Broad Institute Genomics Platform"/>
            <consortium name="The Broad Institute Genome Sequencing Center for Infectious Disease"/>
            <person name="Wu L."/>
            <person name="Ma J."/>
        </authorList>
    </citation>
    <scope>NUCLEOTIDE SEQUENCE [LARGE SCALE GENOMIC DNA]</scope>
    <source>
        <strain evidence="4">DFY41</strain>
    </source>
</reference>
<organism evidence="3 4">
    <name type="scientific">Nocardioides taihuensis</name>
    <dbReference type="NCBI Taxonomy" id="1835606"/>
    <lineage>
        <taxon>Bacteria</taxon>
        <taxon>Bacillati</taxon>
        <taxon>Actinomycetota</taxon>
        <taxon>Actinomycetes</taxon>
        <taxon>Propionibacteriales</taxon>
        <taxon>Nocardioidaceae</taxon>
        <taxon>Nocardioides</taxon>
    </lineage>
</organism>
<name>A0ABW0BRG4_9ACTN</name>
<feature type="compositionally biased region" description="Basic and acidic residues" evidence="1">
    <location>
        <begin position="96"/>
        <end position="107"/>
    </location>
</feature>
<gene>
    <name evidence="3" type="ORF">ACFPGP_23570</name>
</gene>
<feature type="signal peptide" evidence="2">
    <location>
        <begin position="1"/>
        <end position="21"/>
    </location>
</feature>